<evidence type="ECO:0000313" key="2">
    <source>
        <dbReference type="EMBL" id="QKS69590.1"/>
    </source>
</evidence>
<organism evidence="2 3">
    <name type="scientific">Drosophila-associated adintovirus 3</name>
    <dbReference type="NCBI Taxonomy" id="2744818"/>
    <lineage>
        <taxon>Viruses</taxon>
        <taxon>Varidnaviria</taxon>
        <taxon>Bamfordvirae</taxon>
        <taxon>Preplasmiviricota</taxon>
        <taxon>Polisuviricotina</taxon>
        <taxon>Polintoviricetes</taxon>
        <taxon>Orthopolintovirales</taxon>
        <taxon>Adintoviridae</taxon>
    </lineage>
</organism>
<dbReference type="Pfam" id="PF22031">
    <property type="entry name" value="MCP_V20_C"/>
    <property type="match status" value="1"/>
</dbReference>
<feature type="domain" description="Major capsid protein V20 C-terminal" evidence="1">
    <location>
        <begin position="316"/>
        <end position="406"/>
    </location>
</feature>
<protein>
    <submittedName>
        <fullName evidence="2">Capsid</fullName>
    </submittedName>
</protein>
<dbReference type="EMBL" id="MT496849">
    <property type="protein sequence ID" value="QKS69590.1"/>
    <property type="molecule type" value="Genomic_DNA"/>
</dbReference>
<dbReference type="Proteomes" id="UP001227828">
    <property type="component" value="Segment"/>
</dbReference>
<evidence type="ECO:0000259" key="1">
    <source>
        <dbReference type="Pfam" id="PF22031"/>
    </source>
</evidence>
<accession>A0A7D4ZGK8</accession>
<name>A0A7D4ZGK8_9VIRU</name>
<sequence length="590" mass="63252">MQSLAQIAEIHVDRPSFQDVGSPVSINASLGSASILRFESPSTSQNSISNLNFTIQPQAGSDVIKPNLRIHLDLQFTLSGSQTVAASSDVTGFSTQGVLTLKQFPFWQFVQSVSINYNGQTLNVTPYKFISALGLYSELEDEIRSGDAVQPDYGAVDYTEYGTSAAAAREAYNPFLPFGSNTKFQSRATYLTFASPVVTGTASPFAFTQVATASIDVELPISFLSEGEHGLVNITTFGVSINTNGRPGRMLSFNTAADPTLSLTNIVLAFPTVPSLTYYKVTLPSSVFEAVRNGIFVKPTVYEFYEHSVNDSTILSIPAGGSSDFSFNQLYCRKIPNQMYVFMVKNEDAADVLTNSTTPTNFGCITKLSVTSDNKQVDFVASRDMYNMSVENGLKNVSWLQWNNGYVGSVVCFDFNKDLPIGDNYVGGQGPWPINVSGSMVNKSSSTVSYTPRIVLIYGQALTILSGSEATLSDSLVEPVRVESQISSSLAVPKLNVIGGAIRGGGMYKAVRALRGGGFFGDLWAGIKKFTGPIARTISKIAPIIGTLLPEFAPIAAGVGRVAGSIADETGGAIKKGFSVSKQRFNAMLK</sequence>
<reference evidence="2" key="1">
    <citation type="journal article" date="2021" name="Virus Evol.">
        <title>The discovery, distribution and diversity of DNA viruses associated with Drosophila melanogaster in Europe.</title>
        <authorList>
            <person name="Wallace M.A."/>
            <person name="Coffman K.A."/>
            <person name="Gilbert C."/>
            <person name="Ravindran S."/>
            <person name="Albery G.F."/>
            <person name="Abbott J."/>
            <person name="Argyridou E."/>
            <person name="Bellosta P."/>
            <person name="Betancourt A.J."/>
            <person name="Colinet H."/>
            <person name="Eric K."/>
            <person name="Glaser-Schmitt A."/>
            <person name="Grath S."/>
            <person name="Jelic M."/>
            <person name="Kankare M."/>
            <person name="Kozeretska I."/>
            <person name="Loeschcke V."/>
            <person name="Montchamp-Moreau C."/>
            <person name="Ometto L."/>
            <person name="Onder B.S."/>
            <person name="Orengo D.J."/>
            <person name="Parsch J."/>
            <person name="Pascual M."/>
            <person name="Patenkovic A."/>
            <person name="Puerma E."/>
            <person name="Ritchie M.G."/>
            <person name="Rota-Stabelli O."/>
            <person name="Schou M.F."/>
            <person name="Serga S.V."/>
            <person name="Stamenkovic-Radak M."/>
            <person name="Tanaskovic M."/>
            <person name="Veselinovic M.S."/>
            <person name="Vieira J."/>
            <person name="Vieira C.P."/>
            <person name="Kapun M."/>
            <person name="Flatt T."/>
            <person name="Gonzalez J."/>
            <person name="Staubach F."/>
            <person name="Obbard D.J."/>
        </authorList>
    </citation>
    <scope>NUCLEOTIDE SEQUENCE</scope>
    <source>
        <strain evidence="2">AV-3/DK/Kar/16/4/Pool</strain>
    </source>
</reference>
<proteinExistence type="predicted"/>
<dbReference type="InterPro" id="IPR053887">
    <property type="entry name" value="MCP_V20_C"/>
</dbReference>
<evidence type="ECO:0000313" key="3">
    <source>
        <dbReference type="Proteomes" id="UP001227828"/>
    </source>
</evidence>